<dbReference type="Gene3D" id="3.90.660.10">
    <property type="match status" value="1"/>
</dbReference>
<dbReference type="PANTHER" id="PTHR42923">
    <property type="entry name" value="PROTOPORPHYRINOGEN OXIDASE"/>
    <property type="match status" value="1"/>
</dbReference>
<evidence type="ECO:0000259" key="1">
    <source>
        <dbReference type="Pfam" id="PF01593"/>
    </source>
</evidence>
<dbReference type="Pfam" id="PF13450">
    <property type="entry name" value="NAD_binding_8"/>
    <property type="match status" value="1"/>
</dbReference>
<protein>
    <recommendedName>
        <fullName evidence="1">Amine oxidase domain-containing protein</fullName>
    </recommendedName>
</protein>
<gene>
    <name evidence="2" type="ORF">NLU13_5871</name>
</gene>
<reference evidence="2" key="1">
    <citation type="submission" date="2022-10" db="EMBL/GenBank/DDBJ databases">
        <title>Determination and structural analysis of whole genome sequence of Sarocladium strictum F4-1.</title>
        <authorList>
            <person name="Hu L."/>
            <person name="Jiang Y."/>
        </authorList>
    </citation>
    <scope>NUCLEOTIDE SEQUENCE</scope>
    <source>
        <strain evidence="2">F4-1</strain>
    </source>
</reference>
<dbReference type="InterPro" id="IPR036188">
    <property type="entry name" value="FAD/NAD-bd_sf"/>
</dbReference>
<name>A0AA39GGE7_SARSR</name>
<dbReference type="AlphaFoldDB" id="A0AA39GGE7"/>
<dbReference type="Pfam" id="PF01593">
    <property type="entry name" value="Amino_oxidase"/>
    <property type="match status" value="1"/>
</dbReference>
<sequence>MVVATASDPIRVAIVGSGLAGLTTAYLLHNDARKRYEVTVFEQAQALSFDSQSVAVKNRTTGKVERVDLPMRASAGGYYASLMRLYEHLKVPMHPVQFLFVFAQAFGGPSPVQPRSRKLEDHPGSYFVHTSNLHSIPPPRPASSGLVAHVWETLFLVVCYAWFSVACFLIEPRSSGAPSKDGLFPEEETIAEYLRRIWIPERYASHYLVPLMSSVSTCSHAELLAFPARDVVNYKKLSHGQLHYTVCGGVNTVQSKLSEGLKDIRLGTSVTKVLPAQNEKGATVSWRTTLGDNASGPVLEERFDRVVLAVSPDVAARIFGPLTASLEQIPTIKVSSSVISPTSPLREKGSEHVVETGEPSSASACMHHANGQSPAQRIMLRTRFHGRETKTEALHVMPSGVTVSTCPLDENADGETLKTARFTRTLRNAKSQAIVRSLTRARDAGEEDDGSGWANGDDGVWLTGAWCWDGMVLLEGCVVSAMRVARDFGVDIPWESEEGRERQ</sequence>
<dbReference type="InterPro" id="IPR050464">
    <property type="entry name" value="Zeta_carotene_desat/Oxidored"/>
</dbReference>
<dbReference type="Gene3D" id="3.50.50.60">
    <property type="entry name" value="FAD/NAD(P)-binding domain"/>
    <property type="match status" value="2"/>
</dbReference>
<dbReference type="Proteomes" id="UP001175261">
    <property type="component" value="Unassembled WGS sequence"/>
</dbReference>
<comment type="caution">
    <text evidence="2">The sequence shown here is derived from an EMBL/GenBank/DDBJ whole genome shotgun (WGS) entry which is preliminary data.</text>
</comment>
<dbReference type="SUPFAM" id="SSF51905">
    <property type="entry name" value="FAD/NAD(P)-binding domain"/>
    <property type="match status" value="1"/>
</dbReference>
<organism evidence="2 3">
    <name type="scientific">Sarocladium strictum</name>
    <name type="common">Black bundle disease fungus</name>
    <name type="synonym">Acremonium strictum</name>
    <dbReference type="NCBI Taxonomy" id="5046"/>
    <lineage>
        <taxon>Eukaryota</taxon>
        <taxon>Fungi</taxon>
        <taxon>Dikarya</taxon>
        <taxon>Ascomycota</taxon>
        <taxon>Pezizomycotina</taxon>
        <taxon>Sordariomycetes</taxon>
        <taxon>Hypocreomycetidae</taxon>
        <taxon>Hypocreales</taxon>
        <taxon>Sarocladiaceae</taxon>
        <taxon>Sarocladium</taxon>
    </lineage>
</organism>
<proteinExistence type="predicted"/>
<dbReference type="InterPro" id="IPR002937">
    <property type="entry name" value="Amino_oxidase"/>
</dbReference>
<evidence type="ECO:0000313" key="2">
    <source>
        <dbReference type="EMBL" id="KAK0386034.1"/>
    </source>
</evidence>
<dbReference type="PANTHER" id="PTHR42923:SF42">
    <property type="entry name" value="AMINE OXIDASE DOMAIN-CONTAINING PROTEIN"/>
    <property type="match status" value="1"/>
</dbReference>
<accession>A0AA39GGE7</accession>
<dbReference type="EMBL" id="JAPDFR010000005">
    <property type="protein sequence ID" value="KAK0386034.1"/>
    <property type="molecule type" value="Genomic_DNA"/>
</dbReference>
<dbReference type="GO" id="GO:0016491">
    <property type="term" value="F:oxidoreductase activity"/>
    <property type="evidence" value="ECO:0007669"/>
    <property type="project" value="InterPro"/>
</dbReference>
<keyword evidence="3" id="KW-1185">Reference proteome</keyword>
<evidence type="ECO:0000313" key="3">
    <source>
        <dbReference type="Proteomes" id="UP001175261"/>
    </source>
</evidence>
<feature type="domain" description="Amine oxidase" evidence="1">
    <location>
        <begin position="184"/>
        <end position="321"/>
    </location>
</feature>